<reference evidence="1" key="1">
    <citation type="submission" date="2022-05" db="EMBL/GenBank/DDBJ databases">
        <title>Comparative Genomics of Spacecraft Associated Microbes.</title>
        <authorList>
            <person name="Tran M.T."/>
            <person name="Wright A."/>
            <person name="Seuylemezian A."/>
            <person name="Eisen J."/>
            <person name="Coil D."/>
        </authorList>
    </citation>
    <scope>NUCLEOTIDE SEQUENCE</scope>
    <source>
        <strain evidence="1">214.1.1</strain>
    </source>
</reference>
<accession>A0A9X2IPP2</accession>
<dbReference type="RefSeq" id="WP_251223792.1">
    <property type="nucleotide sequence ID" value="NZ_JAMBOL010000011.1"/>
</dbReference>
<protein>
    <submittedName>
        <fullName evidence="1">Uncharacterized protein</fullName>
    </submittedName>
</protein>
<gene>
    <name evidence="1" type="ORF">M3202_13130</name>
</gene>
<keyword evidence="2" id="KW-1185">Reference proteome</keyword>
<proteinExistence type="predicted"/>
<dbReference type="AlphaFoldDB" id="A0A9X2IPP2"/>
<dbReference type="EMBL" id="JAMBOL010000011">
    <property type="protein sequence ID" value="MCM3715026.1"/>
    <property type="molecule type" value="Genomic_DNA"/>
</dbReference>
<comment type="caution">
    <text evidence="1">The sequence shown here is derived from an EMBL/GenBank/DDBJ whole genome shotgun (WGS) entry which is preliminary data.</text>
</comment>
<evidence type="ECO:0000313" key="2">
    <source>
        <dbReference type="Proteomes" id="UP001139179"/>
    </source>
</evidence>
<name>A0A9X2IPP2_9BACI</name>
<evidence type="ECO:0000313" key="1">
    <source>
        <dbReference type="EMBL" id="MCM3715026.1"/>
    </source>
</evidence>
<sequence>MSMTFRYDARLGIPLPVLSCRWEEIEPNVQERILLEWEEIRGAIPDKVKELEQQIEAVHAEMTEEEDFERSCALNLKMAELASVINDLWIYFRTTPTLSA</sequence>
<dbReference type="Proteomes" id="UP001139179">
    <property type="component" value="Unassembled WGS sequence"/>
</dbReference>
<organism evidence="1 2">
    <name type="scientific">Halalkalibacter oceani</name>
    <dbReference type="NCBI Taxonomy" id="1653776"/>
    <lineage>
        <taxon>Bacteria</taxon>
        <taxon>Bacillati</taxon>
        <taxon>Bacillota</taxon>
        <taxon>Bacilli</taxon>
        <taxon>Bacillales</taxon>
        <taxon>Bacillaceae</taxon>
        <taxon>Halalkalibacter</taxon>
    </lineage>
</organism>